<gene>
    <name evidence="1" type="ORF">LOD99_9156</name>
</gene>
<evidence type="ECO:0000313" key="2">
    <source>
        <dbReference type="Proteomes" id="UP001165289"/>
    </source>
</evidence>
<organism evidence="1 2">
    <name type="scientific">Oopsacas minuta</name>
    <dbReference type="NCBI Taxonomy" id="111878"/>
    <lineage>
        <taxon>Eukaryota</taxon>
        <taxon>Metazoa</taxon>
        <taxon>Porifera</taxon>
        <taxon>Hexactinellida</taxon>
        <taxon>Hexasterophora</taxon>
        <taxon>Lyssacinosida</taxon>
        <taxon>Leucopsacidae</taxon>
        <taxon>Oopsacas</taxon>
    </lineage>
</organism>
<sequence>MKISVTHIVLTIQVNFCGFIRSFGIRKICPIPDMTLMNEDSLKEMHLSQGIPPKGVCSGGAIFPIDSSLKGQLQRVWVLGEPKEFFEKSKAPSIKRKCMLSHALIARKSRKYSNTRDEYLYSSHSRLSKFRLGLIEYGYNVFSILNNMNEPNLYHPYDRTRRIMRKFTSIQLRSIIRVQHHGTIIVFEDQVDSLIGSRSIIQKYFAKFLHQLVLECYNRYWVKKKYMLVPFFTEISSHELSPRFLQDLELQDVLLSSKFGSNNMLVSSIGENELFELLFANVITEDGHSCHSVFNLLTSLNNKHLFRIGAGKMSPIISFLLGQLHQSYAVGILALEDGVVNSIMN</sequence>
<name>A0AAV7JDI7_9METZ</name>
<dbReference type="Proteomes" id="UP001165289">
    <property type="component" value="Unassembled WGS sequence"/>
</dbReference>
<comment type="caution">
    <text evidence="1">The sequence shown here is derived from an EMBL/GenBank/DDBJ whole genome shotgun (WGS) entry which is preliminary data.</text>
</comment>
<proteinExistence type="predicted"/>
<keyword evidence="2" id="KW-1185">Reference proteome</keyword>
<accession>A0AAV7JDI7</accession>
<dbReference type="EMBL" id="JAKMXF010000352">
    <property type="protein sequence ID" value="KAI6646827.1"/>
    <property type="molecule type" value="Genomic_DNA"/>
</dbReference>
<dbReference type="AlphaFoldDB" id="A0AAV7JDI7"/>
<reference evidence="1 2" key="1">
    <citation type="journal article" date="2023" name="BMC Biol.">
        <title>The compact genome of the sponge Oopsacas minuta (Hexactinellida) is lacking key metazoan core genes.</title>
        <authorList>
            <person name="Santini S."/>
            <person name="Schenkelaars Q."/>
            <person name="Jourda C."/>
            <person name="Duchesne M."/>
            <person name="Belahbib H."/>
            <person name="Rocher C."/>
            <person name="Selva M."/>
            <person name="Riesgo A."/>
            <person name="Vervoort M."/>
            <person name="Leys S.P."/>
            <person name="Kodjabachian L."/>
            <person name="Le Bivic A."/>
            <person name="Borchiellini C."/>
            <person name="Claverie J.M."/>
            <person name="Renard E."/>
        </authorList>
    </citation>
    <scope>NUCLEOTIDE SEQUENCE [LARGE SCALE GENOMIC DNA]</scope>
    <source>
        <strain evidence="1">SPO-2</strain>
    </source>
</reference>
<protein>
    <submittedName>
        <fullName evidence="1">Uncharacterized protein</fullName>
    </submittedName>
</protein>
<evidence type="ECO:0000313" key="1">
    <source>
        <dbReference type="EMBL" id="KAI6646827.1"/>
    </source>
</evidence>